<reference evidence="2" key="1">
    <citation type="submission" date="2023-03" db="EMBL/GenBank/DDBJ databases">
        <title>Massive genome expansion in bonnet fungi (Mycena s.s.) driven by repeated elements and novel gene families across ecological guilds.</title>
        <authorList>
            <consortium name="Lawrence Berkeley National Laboratory"/>
            <person name="Harder C.B."/>
            <person name="Miyauchi S."/>
            <person name="Viragh M."/>
            <person name="Kuo A."/>
            <person name="Thoen E."/>
            <person name="Andreopoulos B."/>
            <person name="Lu D."/>
            <person name="Skrede I."/>
            <person name="Drula E."/>
            <person name="Henrissat B."/>
            <person name="Morin E."/>
            <person name="Kohler A."/>
            <person name="Barry K."/>
            <person name="LaButti K."/>
            <person name="Morin E."/>
            <person name="Salamov A."/>
            <person name="Lipzen A."/>
            <person name="Mereny Z."/>
            <person name="Hegedus B."/>
            <person name="Baldrian P."/>
            <person name="Stursova M."/>
            <person name="Weitz H."/>
            <person name="Taylor A."/>
            <person name="Grigoriev I.V."/>
            <person name="Nagy L.G."/>
            <person name="Martin F."/>
            <person name="Kauserud H."/>
        </authorList>
    </citation>
    <scope>NUCLEOTIDE SEQUENCE</scope>
    <source>
        <strain evidence="2">CBHHK200</strain>
    </source>
</reference>
<sequence>RRAASASSNFSTVLARASSGRPTRAARVDREERDHRVCGTHERIHVRGAHLGPSPAQTPPLPTTDDLFTLSANGALSWAARRTRRTCESPRTSSTLPRRRLDVCTTTRFAVDTGRRHSVPRPRGVLGRLFRAHLLLHEHQYRNRRVESHLLDPCELPAPDRHERHTRGPVAYQDTSALAVDPWRARLICRAGYQWAACARCVLSK</sequence>
<dbReference type="Proteomes" id="UP001218188">
    <property type="component" value="Unassembled WGS sequence"/>
</dbReference>
<keyword evidence="3" id="KW-1185">Reference proteome</keyword>
<feature type="non-terminal residue" evidence="2">
    <location>
        <position position="1"/>
    </location>
</feature>
<evidence type="ECO:0000256" key="1">
    <source>
        <dbReference type="SAM" id="MobiDB-lite"/>
    </source>
</evidence>
<name>A0AAD6RWK7_9AGAR</name>
<dbReference type="AlphaFoldDB" id="A0AAD6RWK7"/>
<proteinExistence type="predicted"/>
<comment type="caution">
    <text evidence="2">The sequence shown here is derived from an EMBL/GenBank/DDBJ whole genome shotgun (WGS) entry which is preliminary data.</text>
</comment>
<feature type="region of interest" description="Disordered" evidence="1">
    <location>
        <begin position="1"/>
        <end position="35"/>
    </location>
</feature>
<evidence type="ECO:0000313" key="3">
    <source>
        <dbReference type="Proteomes" id="UP001218188"/>
    </source>
</evidence>
<gene>
    <name evidence="2" type="ORF">C8F04DRAFT_1163113</name>
</gene>
<accession>A0AAD6RWK7</accession>
<protein>
    <submittedName>
        <fullName evidence="2">Uncharacterized protein</fullName>
    </submittedName>
</protein>
<feature type="compositionally biased region" description="Basic and acidic residues" evidence="1">
    <location>
        <begin position="26"/>
        <end position="35"/>
    </location>
</feature>
<feature type="compositionally biased region" description="Polar residues" evidence="1">
    <location>
        <begin position="1"/>
        <end position="12"/>
    </location>
</feature>
<evidence type="ECO:0000313" key="2">
    <source>
        <dbReference type="EMBL" id="KAJ7016292.1"/>
    </source>
</evidence>
<dbReference type="EMBL" id="JARJCM010000540">
    <property type="protein sequence ID" value="KAJ7016292.1"/>
    <property type="molecule type" value="Genomic_DNA"/>
</dbReference>
<organism evidence="2 3">
    <name type="scientific">Mycena alexandri</name>
    <dbReference type="NCBI Taxonomy" id="1745969"/>
    <lineage>
        <taxon>Eukaryota</taxon>
        <taxon>Fungi</taxon>
        <taxon>Dikarya</taxon>
        <taxon>Basidiomycota</taxon>
        <taxon>Agaricomycotina</taxon>
        <taxon>Agaricomycetes</taxon>
        <taxon>Agaricomycetidae</taxon>
        <taxon>Agaricales</taxon>
        <taxon>Marasmiineae</taxon>
        <taxon>Mycenaceae</taxon>
        <taxon>Mycena</taxon>
    </lineage>
</organism>